<dbReference type="Proteomes" id="UP001274896">
    <property type="component" value="Unassembled WGS sequence"/>
</dbReference>
<dbReference type="SUPFAM" id="SSF56672">
    <property type="entry name" value="DNA/RNA polymerases"/>
    <property type="match status" value="1"/>
</dbReference>
<dbReference type="EC" id="3.1.26.4" evidence="2"/>
<evidence type="ECO:0000313" key="5">
    <source>
        <dbReference type="Proteomes" id="UP001274896"/>
    </source>
</evidence>
<dbReference type="CDD" id="cd01647">
    <property type="entry name" value="RT_LTR"/>
    <property type="match status" value="1"/>
</dbReference>
<name>A0AAE0UIF2_9TELE</name>
<dbReference type="Gene3D" id="3.10.10.10">
    <property type="entry name" value="HIV Type 1 Reverse Transcriptase, subunit A, domain 1"/>
    <property type="match status" value="2"/>
</dbReference>
<accession>A0AAE0UIF2</accession>
<evidence type="ECO:0000313" key="4">
    <source>
        <dbReference type="EMBL" id="KAK3507195.1"/>
    </source>
</evidence>
<organism evidence="4 5">
    <name type="scientific">Hemibagrus guttatus</name>
    <dbReference type="NCBI Taxonomy" id="175788"/>
    <lineage>
        <taxon>Eukaryota</taxon>
        <taxon>Metazoa</taxon>
        <taxon>Chordata</taxon>
        <taxon>Craniata</taxon>
        <taxon>Vertebrata</taxon>
        <taxon>Euteleostomi</taxon>
        <taxon>Actinopterygii</taxon>
        <taxon>Neopterygii</taxon>
        <taxon>Teleostei</taxon>
        <taxon>Ostariophysi</taxon>
        <taxon>Siluriformes</taxon>
        <taxon>Bagridae</taxon>
        <taxon>Hemibagrus</taxon>
    </lineage>
</organism>
<evidence type="ECO:0000259" key="3">
    <source>
        <dbReference type="Pfam" id="PF00078"/>
    </source>
</evidence>
<proteinExistence type="inferred from homology"/>
<dbReference type="PANTHER" id="PTHR24559">
    <property type="entry name" value="TRANSPOSON TY3-I GAG-POL POLYPROTEIN"/>
    <property type="match status" value="1"/>
</dbReference>
<comment type="similarity">
    <text evidence="1">Belongs to the beta type-B retroviral polymerase family. HERV class-II K(HML-2) pol subfamily.</text>
</comment>
<dbReference type="InterPro" id="IPR043128">
    <property type="entry name" value="Rev_trsase/Diguanyl_cyclase"/>
</dbReference>
<dbReference type="InterPro" id="IPR000477">
    <property type="entry name" value="RT_dom"/>
</dbReference>
<dbReference type="PANTHER" id="PTHR24559:SF454">
    <property type="entry name" value="RIBONUCLEASE H"/>
    <property type="match status" value="1"/>
</dbReference>
<evidence type="ECO:0000256" key="2">
    <source>
        <dbReference type="ARBA" id="ARBA00012180"/>
    </source>
</evidence>
<dbReference type="EMBL" id="JAUCMX010000029">
    <property type="protein sequence ID" value="KAK3507195.1"/>
    <property type="molecule type" value="Genomic_DNA"/>
</dbReference>
<gene>
    <name evidence="4" type="ORF">QTP70_010202</name>
</gene>
<dbReference type="InterPro" id="IPR053134">
    <property type="entry name" value="RNA-dir_DNA_polymerase"/>
</dbReference>
<dbReference type="Pfam" id="PF00078">
    <property type="entry name" value="RVT_1"/>
    <property type="match status" value="1"/>
</dbReference>
<dbReference type="InterPro" id="IPR043502">
    <property type="entry name" value="DNA/RNA_pol_sf"/>
</dbReference>
<protein>
    <recommendedName>
        <fullName evidence="2">ribonuclease H</fullName>
        <ecNumber evidence="2">3.1.26.4</ecNumber>
    </recommendedName>
</protein>
<sequence length="139" mass="15805">MVVRQRPYRVPEAHRQAIEEEVKQMLREGIIEESASQLSSPTVVVPKPDGSLRLCNDFWRLNQISEFDSYPLPKVALAPNAKPKTPFTTSGGHWQYRVLPFGLHGAPATFQHLMDMDILQPYRTFTAAYLDNILIHSST</sequence>
<feature type="domain" description="Reverse transcriptase" evidence="3">
    <location>
        <begin position="75"/>
        <end position="138"/>
    </location>
</feature>
<reference evidence="4" key="1">
    <citation type="submission" date="2023-06" db="EMBL/GenBank/DDBJ databases">
        <title>Male Hemibagrus guttatus genome.</title>
        <authorList>
            <person name="Bian C."/>
        </authorList>
    </citation>
    <scope>NUCLEOTIDE SEQUENCE</scope>
    <source>
        <strain evidence="4">Male_cb2023</strain>
        <tissue evidence="4">Muscle</tissue>
    </source>
</reference>
<dbReference type="Gene3D" id="3.30.70.270">
    <property type="match status" value="1"/>
</dbReference>
<dbReference type="AlphaFoldDB" id="A0AAE0UIF2"/>
<dbReference type="GO" id="GO:0004523">
    <property type="term" value="F:RNA-DNA hybrid ribonuclease activity"/>
    <property type="evidence" value="ECO:0007669"/>
    <property type="project" value="UniProtKB-EC"/>
</dbReference>
<comment type="caution">
    <text evidence="4">The sequence shown here is derived from an EMBL/GenBank/DDBJ whole genome shotgun (WGS) entry which is preliminary data.</text>
</comment>
<keyword evidence="5" id="KW-1185">Reference proteome</keyword>
<evidence type="ECO:0000256" key="1">
    <source>
        <dbReference type="ARBA" id="ARBA00010879"/>
    </source>
</evidence>